<dbReference type="InterPro" id="IPR044862">
    <property type="entry name" value="Pro_4_hyd_alph_FE2OG_OXY"/>
</dbReference>
<dbReference type="Pfam" id="PF13640">
    <property type="entry name" value="2OG-FeII_Oxy_3"/>
    <property type="match status" value="1"/>
</dbReference>
<accession>A0A382RA14</accession>
<evidence type="ECO:0000259" key="3">
    <source>
        <dbReference type="Pfam" id="PF13640"/>
    </source>
</evidence>
<dbReference type="Gene3D" id="2.60.120.620">
    <property type="entry name" value="q2cbj1_9rhob like domain"/>
    <property type="match status" value="1"/>
</dbReference>
<name>A0A382RA14_9ZZZZ</name>
<proteinExistence type="predicted"/>
<dbReference type="PANTHER" id="PTHR10869:SF246">
    <property type="entry name" value="TRANSMEMBRANE PROLYL 4-HYDROXYLASE"/>
    <property type="match status" value="1"/>
</dbReference>
<dbReference type="EMBL" id="UINC01119783">
    <property type="protein sequence ID" value="SVC93858.1"/>
    <property type="molecule type" value="Genomic_DNA"/>
</dbReference>
<gene>
    <name evidence="4" type="ORF">METZ01_LOCUS346712</name>
</gene>
<keyword evidence="2" id="KW-0408">Iron</keyword>
<dbReference type="GO" id="GO:0046872">
    <property type="term" value="F:metal ion binding"/>
    <property type="evidence" value="ECO:0007669"/>
    <property type="project" value="UniProtKB-KW"/>
</dbReference>
<evidence type="ECO:0000313" key="4">
    <source>
        <dbReference type="EMBL" id="SVC93858.1"/>
    </source>
</evidence>
<evidence type="ECO:0000256" key="2">
    <source>
        <dbReference type="ARBA" id="ARBA00023004"/>
    </source>
</evidence>
<keyword evidence="1" id="KW-0479">Metal-binding</keyword>
<protein>
    <recommendedName>
        <fullName evidence="3">Prolyl 4-hydroxylase alpha subunit Fe(2+) 2OG dioxygenase domain-containing protein</fullName>
    </recommendedName>
</protein>
<organism evidence="4">
    <name type="scientific">marine metagenome</name>
    <dbReference type="NCBI Taxonomy" id="408172"/>
    <lineage>
        <taxon>unclassified sequences</taxon>
        <taxon>metagenomes</taxon>
        <taxon>ecological metagenomes</taxon>
    </lineage>
</organism>
<evidence type="ECO:0000256" key="1">
    <source>
        <dbReference type="ARBA" id="ARBA00022723"/>
    </source>
</evidence>
<feature type="domain" description="Prolyl 4-hydroxylase alpha subunit Fe(2+) 2OG dioxygenase" evidence="3">
    <location>
        <begin position="107"/>
        <end position="194"/>
    </location>
</feature>
<dbReference type="PANTHER" id="PTHR10869">
    <property type="entry name" value="PROLYL 4-HYDROXYLASE ALPHA SUBUNIT"/>
    <property type="match status" value="1"/>
</dbReference>
<dbReference type="InterPro" id="IPR045054">
    <property type="entry name" value="P4HA-like"/>
</dbReference>
<dbReference type="AlphaFoldDB" id="A0A382RA14"/>
<reference evidence="4" key="1">
    <citation type="submission" date="2018-05" db="EMBL/GenBank/DDBJ databases">
        <authorList>
            <person name="Lanie J.A."/>
            <person name="Ng W.-L."/>
            <person name="Kazmierczak K.M."/>
            <person name="Andrzejewski T.M."/>
            <person name="Davidsen T.M."/>
            <person name="Wayne K.J."/>
            <person name="Tettelin H."/>
            <person name="Glass J.I."/>
            <person name="Rusch D."/>
            <person name="Podicherti R."/>
            <person name="Tsui H.-C.T."/>
            <person name="Winkler M.E."/>
        </authorList>
    </citation>
    <scope>NUCLEOTIDE SEQUENCE</scope>
</reference>
<sequence length="203" mass="23579">MKRININSQQTHFIGCWNLENNKLCNEIINLFENNKNLQIQGISDKGIDPKTKKTTDITISPNDLKKPKFEILKKYIGELHKCFLDYQNQWPFLKSMINTLYVPSFNIQKYLPGDHFAALHSERTSINTSHRLFAWMTYLNDVDDGGQTNFSHYGIKVKPEISKTLIWPAEWTHAHTGEILKSGKKYIVTGWIHFPIPDSSKK</sequence>